<name>A0A843XJW8_COLES</name>
<dbReference type="EMBL" id="NMUH01008841">
    <property type="protein sequence ID" value="MQM19327.1"/>
    <property type="molecule type" value="Genomic_DNA"/>
</dbReference>
<dbReference type="Proteomes" id="UP000652761">
    <property type="component" value="Unassembled WGS sequence"/>
</dbReference>
<comment type="caution">
    <text evidence="2">The sequence shown here is derived from an EMBL/GenBank/DDBJ whole genome shotgun (WGS) entry which is preliminary data.</text>
</comment>
<reference evidence="2" key="1">
    <citation type="submission" date="2017-07" db="EMBL/GenBank/DDBJ databases">
        <title>Taro Niue Genome Assembly and Annotation.</title>
        <authorList>
            <person name="Atibalentja N."/>
            <person name="Keating K."/>
            <person name="Fields C.J."/>
        </authorList>
    </citation>
    <scope>NUCLEOTIDE SEQUENCE</scope>
    <source>
        <strain evidence="2">Niue_2</strain>
        <tissue evidence="2">Leaf</tissue>
    </source>
</reference>
<feature type="compositionally biased region" description="Acidic residues" evidence="1">
    <location>
        <begin position="93"/>
        <end position="102"/>
    </location>
</feature>
<dbReference type="Gene3D" id="3.80.10.10">
    <property type="entry name" value="Ribonuclease Inhibitor"/>
    <property type="match status" value="1"/>
</dbReference>
<sequence>MVDCQRKTVRFEIPRAPVLCFRGGFPCVGVPPFAIVSKPTVESTVDLRQRDQSKEETTAFWRPNGLKRDPSERKWPQRRGPGVEGVKFGGETSDVEEGEKDGEEVRVAIDDGDAASGSAHGTGEGSEEGVGREGRRGGGAVTSGGGGSATALLVAAASSPLAGVASPLHAVSRLPHWSTAIWCVVLCYPPHSCPVEEVNLEEHVFLSCDGPFRFLWTFSKRLMILKLLLDSQWSLNNNMLIGALPDAFQSLTGLINLDLSFNSLSSQLPPSMESLSSLTTLHIKKKSTVWCPTVIPRTCAPALHPPMGAATSSPQAHPILEAITTLRCCEDFSLERLGLLGDFALKFDIHDFSKNEEKPQVLHSDYHFLLPNICHDYFIPKIDRCLNCLNKRWIFFNKHLFVSNMHSIF</sequence>
<feature type="region of interest" description="Disordered" evidence="1">
    <location>
        <begin position="49"/>
        <end position="143"/>
    </location>
</feature>
<dbReference type="SUPFAM" id="SSF52058">
    <property type="entry name" value="L domain-like"/>
    <property type="match status" value="1"/>
</dbReference>
<protein>
    <submittedName>
        <fullName evidence="2">Uncharacterized protein</fullName>
    </submittedName>
</protein>
<gene>
    <name evidence="2" type="ORF">Taro_052328</name>
</gene>
<proteinExistence type="predicted"/>
<feature type="compositionally biased region" description="Basic and acidic residues" evidence="1">
    <location>
        <begin position="66"/>
        <end position="75"/>
    </location>
</feature>
<evidence type="ECO:0000256" key="1">
    <source>
        <dbReference type="SAM" id="MobiDB-lite"/>
    </source>
</evidence>
<evidence type="ECO:0000313" key="3">
    <source>
        <dbReference type="Proteomes" id="UP000652761"/>
    </source>
</evidence>
<dbReference type="AlphaFoldDB" id="A0A843XJW8"/>
<accession>A0A843XJW8</accession>
<dbReference type="OrthoDB" id="676979at2759"/>
<keyword evidence="3" id="KW-1185">Reference proteome</keyword>
<evidence type="ECO:0000313" key="2">
    <source>
        <dbReference type="EMBL" id="MQM19327.1"/>
    </source>
</evidence>
<dbReference type="InterPro" id="IPR032675">
    <property type="entry name" value="LRR_dom_sf"/>
</dbReference>
<organism evidence="2 3">
    <name type="scientific">Colocasia esculenta</name>
    <name type="common">Wild taro</name>
    <name type="synonym">Arum esculentum</name>
    <dbReference type="NCBI Taxonomy" id="4460"/>
    <lineage>
        <taxon>Eukaryota</taxon>
        <taxon>Viridiplantae</taxon>
        <taxon>Streptophyta</taxon>
        <taxon>Embryophyta</taxon>
        <taxon>Tracheophyta</taxon>
        <taxon>Spermatophyta</taxon>
        <taxon>Magnoliopsida</taxon>
        <taxon>Liliopsida</taxon>
        <taxon>Araceae</taxon>
        <taxon>Aroideae</taxon>
        <taxon>Colocasieae</taxon>
        <taxon>Colocasia</taxon>
    </lineage>
</organism>